<dbReference type="InterPro" id="IPR036779">
    <property type="entry name" value="LysM_dom_sf"/>
</dbReference>
<feature type="domain" description="LysM" evidence="1">
    <location>
        <begin position="131"/>
        <end position="175"/>
    </location>
</feature>
<dbReference type="STRING" id="697281.Mahau_0310"/>
<dbReference type="OrthoDB" id="529831at2"/>
<dbReference type="EMBL" id="CP002360">
    <property type="protein sequence ID" value="AEE95526.1"/>
    <property type="molecule type" value="Genomic_DNA"/>
</dbReference>
<dbReference type="PANTHER" id="PTHR33734">
    <property type="entry name" value="LYSM DOMAIN-CONTAINING GPI-ANCHORED PROTEIN 2"/>
    <property type="match status" value="1"/>
</dbReference>
<dbReference type="AlphaFoldDB" id="F3ZXL9"/>
<gene>
    <name evidence="2" type="ordered locus">Mahau_0310</name>
</gene>
<name>F3ZXL9_MAHA5</name>
<dbReference type="Pfam" id="PF01476">
    <property type="entry name" value="LysM"/>
    <property type="match status" value="3"/>
</dbReference>
<dbReference type="HOGENOM" id="CLU_104062_0_0_9"/>
<evidence type="ECO:0000259" key="1">
    <source>
        <dbReference type="PROSITE" id="PS51782"/>
    </source>
</evidence>
<dbReference type="SUPFAM" id="SSF54106">
    <property type="entry name" value="LysM domain"/>
    <property type="match status" value="3"/>
</dbReference>
<sequence>MDENENYEAESQVCPGGFIYTIQPGDTIYRLSLRFNVSMDAILRANPGINPDNLQIGQQICIPAGTPVPQCPNGILYVIRQGDTLYRLAQRFGISVDSIIAANPGINPDNLQIGQVICIPIKPVPECPNGFPYIIRQGDTFYKLSKQFGVSVDSIIAANPGVNPNNLQIGQRICIPYR</sequence>
<dbReference type="eggNOG" id="COG1388">
    <property type="taxonomic scope" value="Bacteria"/>
</dbReference>
<dbReference type="RefSeq" id="WP_013779959.1">
    <property type="nucleotide sequence ID" value="NC_015520.1"/>
</dbReference>
<feature type="domain" description="LysM" evidence="1">
    <location>
        <begin position="75"/>
        <end position="119"/>
    </location>
</feature>
<dbReference type="Proteomes" id="UP000008457">
    <property type="component" value="Chromosome"/>
</dbReference>
<reference evidence="2" key="1">
    <citation type="journal article" date="2011" name="Stand. Genomic Sci.">
        <title>Complete genome sequence of Mahella australiensis type strain (50-1 BON).</title>
        <authorList>
            <person name="Sikorski J."/>
            <person name="Teshima H."/>
            <person name="Nolan M."/>
            <person name="Lucas S."/>
            <person name="Hammon N."/>
            <person name="Deshpande S."/>
            <person name="Cheng J.F."/>
            <person name="Pitluck S."/>
            <person name="Liolios K."/>
            <person name="Pagani I."/>
            <person name="Ivanova N."/>
            <person name="Huntemann M."/>
            <person name="Mavromatis K."/>
            <person name="Ovchinikova G."/>
            <person name="Pati A."/>
            <person name="Tapia R."/>
            <person name="Han C."/>
            <person name="Goodwin L."/>
            <person name="Chen A."/>
            <person name="Palaniappan K."/>
            <person name="Land M."/>
            <person name="Hauser L."/>
            <person name="Ngatchou-Djao O.D."/>
            <person name="Rohde M."/>
            <person name="Pukall R."/>
            <person name="Spring S."/>
            <person name="Abt B."/>
            <person name="Goker M."/>
            <person name="Detter J.C."/>
            <person name="Woyke T."/>
            <person name="Bristow J."/>
            <person name="Markowitz V."/>
            <person name="Hugenholtz P."/>
            <person name="Eisen J.A."/>
            <person name="Kyrpides N.C."/>
            <person name="Klenk H.P."/>
            <person name="Lapidus A."/>
        </authorList>
    </citation>
    <scope>NUCLEOTIDE SEQUENCE [LARGE SCALE GENOMIC DNA]</scope>
    <source>
        <strain evidence="2">50-1 BON</strain>
    </source>
</reference>
<dbReference type="Gene3D" id="3.10.350.10">
    <property type="entry name" value="LysM domain"/>
    <property type="match status" value="3"/>
</dbReference>
<dbReference type="PROSITE" id="PS51782">
    <property type="entry name" value="LYSM"/>
    <property type="match status" value="3"/>
</dbReference>
<proteinExistence type="predicted"/>
<protein>
    <submittedName>
        <fullName evidence="2">Peptidoglycan-binding lysin domain protein</fullName>
    </submittedName>
</protein>
<organism evidence="2 3">
    <name type="scientific">Mahella australiensis (strain DSM 15567 / CIP 107919 / 50-1 BON)</name>
    <dbReference type="NCBI Taxonomy" id="697281"/>
    <lineage>
        <taxon>Bacteria</taxon>
        <taxon>Bacillati</taxon>
        <taxon>Bacillota</taxon>
        <taxon>Clostridia</taxon>
        <taxon>Thermoanaerobacterales</taxon>
        <taxon>Thermoanaerobacterales Family IV. Incertae Sedis</taxon>
        <taxon>Mahella</taxon>
    </lineage>
</organism>
<evidence type="ECO:0000313" key="3">
    <source>
        <dbReference type="Proteomes" id="UP000008457"/>
    </source>
</evidence>
<dbReference type="CDD" id="cd00118">
    <property type="entry name" value="LysM"/>
    <property type="match status" value="3"/>
</dbReference>
<accession>F3ZXL9</accession>
<dbReference type="KEGG" id="mas:Mahau_0310"/>
<dbReference type="InterPro" id="IPR018392">
    <property type="entry name" value="LysM"/>
</dbReference>
<evidence type="ECO:0000313" key="2">
    <source>
        <dbReference type="EMBL" id="AEE95526.1"/>
    </source>
</evidence>
<dbReference type="PANTHER" id="PTHR33734:SF22">
    <property type="entry name" value="MEMBRANE-BOUND LYTIC MUREIN TRANSGLYCOSYLASE D"/>
    <property type="match status" value="1"/>
</dbReference>
<keyword evidence="3" id="KW-1185">Reference proteome</keyword>
<dbReference type="SMART" id="SM00257">
    <property type="entry name" value="LysM"/>
    <property type="match status" value="3"/>
</dbReference>
<feature type="domain" description="LysM" evidence="1">
    <location>
        <begin position="18"/>
        <end position="62"/>
    </location>
</feature>